<evidence type="ECO:0000313" key="2">
    <source>
        <dbReference type="EMBL" id="KAH7027653.1"/>
    </source>
</evidence>
<organism evidence="2 3">
    <name type="scientific">Microdochium trichocladiopsis</name>
    <dbReference type="NCBI Taxonomy" id="1682393"/>
    <lineage>
        <taxon>Eukaryota</taxon>
        <taxon>Fungi</taxon>
        <taxon>Dikarya</taxon>
        <taxon>Ascomycota</taxon>
        <taxon>Pezizomycotina</taxon>
        <taxon>Sordariomycetes</taxon>
        <taxon>Xylariomycetidae</taxon>
        <taxon>Xylariales</taxon>
        <taxon>Microdochiaceae</taxon>
        <taxon>Microdochium</taxon>
    </lineage>
</organism>
<gene>
    <name evidence="2" type="ORF">B0I36DRAFT_141494</name>
</gene>
<feature type="compositionally biased region" description="Basic and acidic residues" evidence="1">
    <location>
        <begin position="22"/>
        <end position="31"/>
    </location>
</feature>
<feature type="compositionally biased region" description="Basic and acidic residues" evidence="1">
    <location>
        <begin position="84"/>
        <end position="102"/>
    </location>
</feature>
<dbReference type="GeneID" id="70177921"/>
<evidence type="ECO:0000256" key="1">
    <source>
        <dbReference type="SAM" id="MobiDB-lite"/>
    </source>
</evidence>
<dbReference type="AlphaFoldDB" id="A0A9P9BNE4"/>
<accession>A0A9P9BNE4</accession>
<feature type="compositionally biased region" description="Basic and acidic residues" evidence="1">
    <location>
        <begin position="279"/>
        <end position="298"/>
    </location>
</feature>
<feature type="compositionally biased region" description="Basic residues" evidence="1">
    <location>
        <begin position="254"/>
        <end position="278"/>
    </location>
</feature>
<dbReference type="RefSeq" id="XP_046010452.1">
    <property type="nucleotide sequence ID" value="XM_046148375.1"/>
</dbReference>
<evidence type="ECO:0000313" key="3">
    <source>
        <dbReference type="Proteomes" id="UP000756346"/>
    </source>
</evidence>
<keyword evidence="3" id="KW-1185">Reference proteome</keyword>
<comment type="caution">
    <text evidence="2">The sequence shown here is derived from an EMBL/GenBank/DDBJ whole genome shotgun (WGS) entry which is preliminary data.</text>
</comment>
<feature type="compositionally biased region" description="Polar residues" evidence="1">
    <location>
        <begin position="1"/>
        <end position="11"/>
    </location>
</feature>
<dbReference type="OrthoDB" id="5421421at2759"/>
<reference evidence="2" key="1">
    <citation type="journal article" date="2021" name="Nat. Commun.">
        <title>Genetic determinants of endophytism in the Arabidopsis root mycobiome.</title>
        <authorList>
            <person name="Mesny F."/>
            <person name="Miyauchi S."/>
            <person name="Thiergart T."/>
            <person name="Pickel B."/>
            <person name="Atanasova L."/>
            <person name="Karlsson M."/>
            <person name="Huettel B."/>
            <person name="Barry K.W."/>
            <person name="Haridas S."/>
            <person name="Chen C."/>
            <person name="Bauer D."/>
            <person name="Andreopoulos W."/>
            <person name="Pangilinan J."/>
            <person name="LaButti K."/>
            <person name="Riley R."/>
            <person name="Lipzen A."/>
            <person name="Clum A."/>
            <person name="Drula E."/>
            <person name="Henrissat B."/>
            <person name="Kohler A."/>
            <person name="Grigoriev I.V."/>
            <person name="Martin F.M."/>
            <person name="Hacquard S."/>
        </authorList>
    </citation>
    <scope>NUCLEOTIDE SEQUENCE</scope>
    <source>
        <strain evidence="2">MPI-CAGE-CH-0230</strain>
    </source>
</reference>
<dbReference type="Proteomes" id="UP000756346">
    <property type="component" value="Unassembled WGS sequence"/>
</dbReference>
<feature type="region of interest" description="Disordered" evidence="1">
    <location>
        <begin position="243"/>
        <end position="298"/>
    </location>
</feature>
<feature type="compositionally biased region" description="Basic and acidic residues" evidence="1">
    <location>
        <begin position="243"/>
        <end position="252"/>
    </location>
</feature>
<protein>
    <submittedName>
        <fullName evidence="2">Uncharacterized protein</fullName>
    </submittedName>
</protein>
<proteinExistence type="predicted"/>
<dbReference type="EMBL" id="JAGTJQ010000007">
    <property type="protein sequence ID" value="KAH7027653.1"/>
    <property type="molecule type" value="Genomic_DNA"/>
</dbReference>
<feature type="region of interest" description="Disordered" evidence="1">
    <location>
        <begin position="1"/>
        <end position="102"/>
    </location>
</feature>
<sequence>MDDHSFLSTEPSRLDGMSLHDALPHQLRETRTPPLAGPSSHDPVYTTVGTYGEYPIPYNNSSLPTPVSGAGSPETPESTQELPMVKHEPGTGDHDSPRSTSRAEWHYENSVSYHSHPHSPGTLHHQSHGYAMYDGLEGSDEPDIHRPAATEPSFWPSPALTTEVMPYSMDMNSSAMVRHDMPLAPNLHALQTPHHQSHLYRQSHDTYERNYHASASSSNDLGGVAQSYPQYHHAQPSLVVNEHKAETRDASRSSKSRSQKASRRSSGARRIRNKRATPRPRDNSDDRPEQYPLNPEERIALDDNVKEQDRYLYELRCELGAFNGEDMWDQIVQRYAEKYAPKRKATLQMQLNRALAKHQRSSSSQLTAR</sequence>
<name>A0A9P9BNE4_9PEZI</name>